<evidence type="ECO:0000313" key="1">
    <source>
        <dbReference type="EMBL" id="CAD7230850.1"/>
    </source>
</evidence>
<dbReference type="PANTHER" id="PTHR43038">
    <property type="entry name" value="ATP-BINDING CASSETTE, SUB-FAMILY H, MEMBER 1"/>
    <property type="match status" value="1"/>
</dbReference>
<protein>
    <submittedName>
        <fullName evidence="1">Uncharacterized protein</fullName>
    </submittedName>
</protein>
<reference evidence="1" key="1">
    <citation type="submission" date="2020-11" db="EMBL/GenBank/DDBJ databases">
        <authorList>
            <person name="Tran Van P."/>
        </authorList>
    </citation>
    <scope>NUCLEOTIDE SEQUENCE</scope>
</reference>
<dbReference type="Gene3D" id="3.40.50.300">
    <property type="entry name" value="P-loop containing nucleotide triphosphate hydrolases"/>
    <property type="match status" value="1"/>
</dbReference>
<dbReference type="SUPFAM" id="SSF52540">
    <property type="entry name" value="P-loop containing nucleoside triphosphate hydrolases"/>
    <property type="match status" value="1"/>
</dbReference>
<name>A0A7R8WFQ8_9CRUS</name>
<dbReference type="InterPro" id="IPR027417">
    <property type="entry name" value="P-loop_NTPase"/>
</dbReference>
<proteinExistence type="predicted"/>
<dbReference type="EMBL" id="OB663011">
    <property type="protein sequence ID" value="CAD7230850.1"/>
    <property type="molecule type" value="Genomic_DNA"/>
</dbReference>
<dbReference type="AlphaFoldDB" id="A0A7R8WFQ8"/>
<sequence length="143" mass="16350">MKLRRIAGLERLDYGIVRVPGGTPNTYHRACSCSPMATPRYFGRIHRIPDRSQFLRELLDFPEGDHRNWKQRRLSLAAAAALLQRPKLLILDEPTAGVQPLLRQCRRNDTHLSSRIYEETSVGLAVLHAEQAGCRAGHRSHYR</sequence>
<organism evidence="1">
    <name type="scientific">Cyprideis torosa</name>
    <dbReference type="NCBI Taxonomy" id="163714"/>
    <lineage>
        <taxon>Eukaryota</taxon>
        <taxon>Metazoa</taxon>
        <taxon>Ecdysozoa</taxon>
        <taxon>Arthropoda</taxon>
        <taxon>Crustacea</taxon>
        <taxon>Oligostraca</taxon>
        <taxon>Ostracoda</taxon>
        <taxon>Podocopa</taxon>
        <taxon>Podocopida</taxon>
        <taxon>Cytherocopina</taxon>
        <taxon>Cytheroidea</taxon>
        <taxon>Cytherideidae</taxon>
        <taxon>Cyprideis</taxon>
    </lineage>
</organism>
<accession>A0A7R8WFQ8</accession>
<dbReference type="PANTHER" id="PTHR43038:SF3">
    <property type="entry name" value="ABC TRANSPORTER G FAMILY MEMBER 20 ISOFORM X1"/>
    <property type="match status" value="1"/>
</dbReference>
<gene>
    <name evidence="1" type="ORF">CTOB1V02_LOCUS8706</name>
</gene>